<evidence type="ECO:0000256" key="3">
    <source>
        <dbReference type="ARBA" id="ARBA00012374"/>
    </source>
</evidence>
<name>A0A2W2C8W3_9HYPH</name>
<feature type="transmembrane region" description="Helical" evidence="14">
    <location>
        <begin position="81"/>
        <end position="102"/>
    </location>
</feature>
<dbReference type="EMBL" id="QKVK01000005">
    <property type="protein sequence ID" value="PZF76643.1"/>
    <property type="molecule type" value="Genomic_DNA"/>
</dbReference>
<accession>A0A2W2C8W3</accession>
<keyword evidence="6 14" id="KW-0812">Transmembrane</keyword>
<keyword evidence="10 14" id="KW-0046">Antibiotic resistance</keyword>
<proteinExistence type="inferred from homology"/>
<feature type="transmembrane region" description="Helical" evidence="14">
    <location>
        <begin position="215"/>
        <end position="238"/>
    </location>
</feature>
<evidence type="ECO:0000256" key="5">
    <source>
        <dbReference type="ARBA" id="ARBA00022475"/>
    </source>
</evidence>
<comment type="similarity">
    <text evidence="2 14">Belongs to the UppP family.</text>
</comment>
<keyword evidence="9 14" id="KW-0472">Membrane</keyword>
<keyword evidence="7 14" id="KW-0378">Hydrolase</keyword>
<evidence type="ECO:0000313" key="15">
    <source>
        <dbReference type="EMBL" id="PZF76643.1"/>
    </source>
</evidence>
<dbReference type="GO" id="GO:0005886">
    <property type="term" value="C:plasma membrane"/>
    <property type="evidence" value="ECO:0007669"/>
    <property type="project" value="UniProtKB-SubCell"/>
</dbReference>
<evidence type="ECO:0000256" key="14">
    <source>
        <dbReference type="HAMAP-Rule" id="MF_01006"/>
    </source>
</evidence>
<dbReference type="PANTHER" id="PTHR30622:SF4">
    <property type="entry name" value="UNDECAPRENYL-DIPHOSPHATASE"/>
    <property type="match status" value="1"/>
</dbReference>
<protein>
    <recommendedName>
        <fullName evidence="4 14">Undecaprenyl-diphosphatase</fullName>
        <ecNumber evidence="3 14">3.6.1.27</ecNumber>
    </recommendedName>
    <alternativeName>
        <fullName evidence="12 14">Bacitracin resistance protein</fullName>
    </alternativeName>
    <alternativeName>
        <fullName evidence="11 14">Undecaprenyl pyrophosphate phosphatase</fullName>
    </alternativeName>
</protein>
<feature type="transmembrane region" description="Helical" evidence="14">
    <location>
        <begin position="40"/>
        <end position="60"/>
    </location>
</feature>
<dbReference type="GO" id="GO:0046677">
    <property type="term" value="P:response to antibiotic"/>
    <property type="evidence" value="ECO:0007669"/>
    <property type="project" value="UniProtKB-UniRule"/>
</dbReference>
<comment type="function">
    <text evidence="14">Catalyzes the dephosphorylation of undecaprenyl diphosphate (UPP). Confers resistance to bacitracin.</text>
</comment>
<evidence type="ECO:0000256" key="2">
    <source>
        <dbReference type="ARBA" id="ARBA00010621"/>
    </source>
</evidence>
<comment type="caution">
    <text evidence="15">The sequence shown here is derived from an EMBL/GenBank/DDBJ whole genome shotgun (WGS) entry which is preliminary data.</text>
</comment>
<comment type="subcellular location">
    <subcellularLocation>
        <location evidence="1 14">Cell membrane</location>
        <topology evidence="1 14">Multi-pass membrane protein</topology>
    </subcellularLocation>
</comment>
<organism evidence="15 16">
    <name type="scientific">Aestuariivirga litoralis</name>
    <dbReference type="NCBI Taxonomy" id="2650924"/>
    <lineage>
        <taxon>Bacteria</taxon>
        <taxon>Pseudomonadati</taxon>
        <taxon>Pseudomonadota</taxon>
        <taxon>Alphaproteobacteria</taxon>
        <taxon>Hyphomicrobiales</taxon>
        <taxon>Aestuariivirgaceae</taxon>
        <taxon>Aestuariivirga</taxon>
    </lineage>
</organism>
<evidence type="ECO:0000313" key="16">
    <source>
        <dbReference type="Proteomes" id="UP000248795"/>
    </source>
</evidence>
<dbReference type="GO" id="GO:0050380">
    <property type="term" value="F:undecaprenyl-diphosphatase activity"/>
    <property type="evidence" value="ECO:0007669"/>
    <property type="project" value="UniProtKB-UniRule"/>
</dbReference>
<dbReference type="EC" id="3.6.1.27" evidence="3 14"/>
<dbReference type="GO" id="GO:0009252">
    <property type="term" value="P:peptidoglycan biosynthetic process"/>
    <property type="evidence" value="ECO:0007669"/>
    <property type="project" value="UniProtKB-KW"/>
</dbReference>
<keyword evidence="14" id="KW-0133">Cell shape</keyword>
<dbReference type="HAMAP" id="MF_01006">
    <property type="entry name" value="Undec_diphosphatase"/>
    <property type="match status" value="1"/>
</dbReference>
<comment type="miscellaneous">
    <text evidence="14">Bacitracin is thought to be involved in the inhibition of peptidoglycan synthesis by sequestering undecaprenyl diphosphate, thereby reducing the pool of lipid carrier available.</text>
</comment>
<comment type="catalytic activity">
    <reaction evidence="13 14">
        <text>di-trans,octa-cis-undecaprenyl diphosphate + H2O = di-trans,octa-cis-undecaprenyl phosphate + phosphate + H(+)</text>
        <dbReference type="Rhea" id="RHEA:28094"/>
        <dbReference type="ChEBI" id="CHEBI:15377"/>
        <dbReference type="ChEBI" id="CHEBI:15378"/>
        <dbReference type="ChEBI" id="CHEBI:43474"/>
        <dbReference type="ChEBI" id="CHEBI:58405"/>
        <dbReference type="ChEBI" id="CHEBI:60392"/>
        <dbReference type="EC" id="3.6.1.27"/>
    </reaction>
</comment>
<evidence type="ECO:0000256" key="12">
    <source>
        <dbReference type="ARBA" id="ARBA00032932"/>
    </source>
</evidence>
<evidence type="ECO:0000256" key="13">
    <source>
        <dbReference type="ARBA" id="ARBA00047594"/>
    </source>
</evidence>
<dbReference type="Proteomes" id="UP000248795">
    <property type="component" value="Unassembled WGS sequence"/>
</dbReference>
<dbReference type="NCBIfam" id="NF001393">
    <property type="entry name" value="PRK00281.2-4"/>
    <property type="match status" value="1"/>
</dbReference>
<dbReference type="GO" id="GO:0008360">
    <property type="term" value="P:regulation of cell shape"/>
    <property type="evidence" value="ECO:0007669"/>
    <property type="project" value="UniProtKB-KW"/>
</dbReference>
<sequence>MLILQIVVLALIQGITEFLPISSSGHLLLVPVLTGWPDQGVLTDVMVHMGSFLAVIVYFWKDCVNLLMGLVDLARGRRSAWGRLALLIVLGTIPAVVAGVLLDKLGFMDLVRQMPIIVAWNAIVFGILLYVCDRFGMSTRRMADMTWVPALIIGLAQAVALIPGVSRSGITMTAARALGFERPESARFAFLLGIPAIAGAGVLKLGEAVHTGAHVSFGMVLTMILTFFVALGTITVLMKLVRHMSFLPFAIYRVALGVVLLALIYSGMPLGAVN</sequence>
<dbReference type="InterPro" id="IPR003824">
    <property type="entry name" value="UppP"/>
</dbReference>
<dbReference type="GO" id="GO:0071555">
    <property type="term" value="P:cell wall organization"/>
    <property type="evidence" value="ECO:0007669"/>
    <property type="project" value="UniProtKB-KW"/>
</dbReference>
<evidence type="ECO:0000256" key="6">
    <source>
        <dbReference type="ARBA" id="ARBA00022692"/>
    </source>
</evidence>
<evidence type="ECO:0000256" key="9">
    <source>
        <dbReference type="ARBA" id="ARBA00023136"/>
    </source>
</evidence>
<feature type="transmembrane region" description="Helical" evidence="14">
    <location>
        <begin position="144"/>
        <end position="165"/>
    </location>
</feature>
<evidence type="ECO:0000256" key="10">
    <source>
        <dbReference type="ARBA" id="ARBA00023251"/>
    </source>
</evidence>
<feature type="transmembrane region" description="Helical" evidence="14">
    <location>
        <begin position="185"/>
        <end position="203"/>
    </location>
</feature>
<evidence type="ECO:0000256" key="11">
    <source>
        <dbReference type="ARBA" id="ARBA00032707"/>
    </source>
</evidence>
<dbReference type="Pfam" id="PF02673">
    <property type="entry name" value="BacA"/>
    <property type="match status" value="1"/>
</dbReference>
<feature type="transmembrane region" description="Helical" evidence="14">
    <location>
        <begin position="114"/>
        <end position="132"/>
    </location>
</feature>
<keyword evidence="14" id="KW-0573">Peptidoglycan synthesis</keyword>
<keyword evidence="16" id="KW-1185">Reference proteome</keyword>
<dbReference type="PANTHER" id="PTHR30622">
    <property type="entry name" value="UNDECAPRENYL-DIPHOSPHATASE"/>
    <property type="match status" value="1"/>
</dbReference>
<evidence type="ECO:0000256" key="8">
    <source>
        <dbReference type="ARBA" id="ARBA00022989"/>
    </source>
</evidence>
<gene>
    <name evidence="14" type="primary">uppP</name>
    <name evidence="15" type="ORF">DK847_12675</name>
</gene>
<dbReference type="AlphaFoldDB" id="A0A2W2C8W3"/>
<reference evidence="16" key="1">
    <citation type="submission" date="2018-06" db="EMBL/GenBank/DDBJ databases">
        <title>Aestuariibacter litoralis strain KCTC 52945T.</title>
        <authorList>
            <person name="Li X."/>
            <person name="Salam N."/>
            <person name="Li J.-L."/>
            <person name="Chen Y.-M."/>
            <person name="Yang Z.-W."/>
            <person name="Zhang L.-Y."/>
            <person name="Han M.-X."/>
            <person name="Xiao M."/>
            <person name="Li W.-J."/>
        </authorList>
    </citation>
    <scope>NUCLEOTIDE SEQUENCE [LARGE SCALE GENOMIC DNA]</scope>
    <source>
        <strain evidence="16">KCTC 52945</strain>
    </source>
</reference>
<keyword evidence="8 14" id="KW-1133">Transmembrane helix</keyword>
<feature type="transmembrane region" description="Helical" evidence="14">
    <location>
        <begin position="250"/>
        <end position="273"/>
    </location>
</feature>
<evidence type="ECO:0000256" key="7">
    <source>
        <dbReference type="ARBA" id="ARBA00022801"/>
    </source>
</evidence>
<evidence type="ECO:0000256" key="4">
    <source>
        <dbReference type="ARBA" id="ARBA00021581"/>
    </source>
</evidence>
<keyword evidence="14" id="KW-0961">Cell wall biogenesis/degradation</keyword>
<evidence type="ECO:0000256" key="1">
    <source>
        <dbReference type="ARBA" id="ARBA00004651"/>
    </source>
</evidence>
<keyword evidence="5 14" id="KW-1003">Cell membrane</keyword>
<dbReference type="RefSeq" id="WP_111198879.1">
    <property type="nucleotide sequence ID" value="NZ_QKVK01000005.1"/>
</dbReference>